<dbReference type="AlphaFoldDB" id="A0A1H2DPD7"/>
<organism evidence="16 17">
    <name type="scientific">Nitrosomonas ureae</name>
    <dbReference type="NCBI Taxonomy" id="44577"/>
    <lineage>
        <taxon>Bacteria</taxon>
        <taxon>Pseudomonadati</taxon>
        <taxon>Pseudomonadota</taxon>
        <taxon>Betaproteobacteria</taxon>
        <taxon>Nitrosomonadales</taxon>
        <taxon>Nitrosomonadaceae</taxon>
        <taxon>Nitrosomonas</taxon>
    </lineage>
</organism>
<evidence type="ECO:0000313" key="16">
    <source>
        <dbReference type="EMBL" id="SDT84228.1"/>
    </source>
</evidence>
<feature type="transmembrane region" description="Helical" evidence="13">
    <location>
        <begin position="25"/>
        <end position="47"/>
    </location>
</feature>
<dbReference type="Pfam" id="PF18075">
    <property type="entry name" value="FtsX_ECD"/>
    <property type="match status" value="1"/>
</dbReference>
<dbReference type="GO" id="GO:0032153">
    <property type="term" value="C:cell division site"/>
    <property type="evidence" value="ECO:0007669"/>
    <property type="project" value="TreeGrafter"/>
</dbReference>
<dbReference type="KEGG" id="nur:ATY38_05445"/>
<dbReference type="GO" id="GO:0005886">
    <property type="term" value="C:plasma membrane"/>
    <property type="evidence" value="ECO:0007669"/>
    <property type="project" value="UniProtKB-SubCell"/>
</dbReference>
<evidence type="ECO:0000256" key="5">
    <source>
        <dbReference type="ARBA" id="ARBA00022475"/>
    </source>
</evidence>
<keyword evidence="17" id="KW-1185">Reference proteome</keyword>
<keyword evidence="8 13" id="KW-0812">Transmembrane</keyword>
<keyword evidence="9 13" id="KW-1133">Transmembrane helix</keyword>
<protein>
    <recommendedName>
        <fullName evidence="4 12">Cell division protein FtsX</fullName>
    </recommendedName>
</protein>
<keyword evidence="7 12" id="KW-0132">Cell division</keyword>
<comment type="function">
    <text evidence="12">Part of the ABC transporter FtsEX involved in cellular division.</text>
</comment>
<evidence type="ECO:0000259" key="15">
    <source>
        <dbReference type="Pfam" id="PF18075"/>
    </source>
</evidence>
<evidence type="ECO:0000256" key="12">
    <source>
        <dbReference type="PIRNR" id="PIRNR003097"/>
    </source>
</evidence>
<evidence type="ECO:0000313" key="17">
    <source>
        <dbReference type="Proteomes" id="UP000182882"/>
    </source>
</evidence>
<dbReference type="RefSeq" id="WP_062558413.1">
    <property type="nucleotide sequence ID" value="NZ_CP013341.1"/>
</dbReference>
<name>A0A1H2DPD7_9PROT</name>
<evidence type="ECO:0000256" key="10">
    <source>
        <dbReference type="ARBA" id="ARBA00023136"/>
    </source>
</evidence>
<keyword evidence="6 12" id="KW-0997">Cell inner membrane</keyword>
<dbReference type="InterPro" id="IPR004513">
    <property type="entry name" value="FtsX"/>
</dbReference>
<evidence type="ECO:0000256" key="2">
    <source>
        <dbReference type="ARBA" id="ARBA00007379"/>
    </source>
</evidence>
<accession>A0A1H2DPD7</accession>
<comment type="subunit">
    <text evidence="3">Forms a membrane-associated complex with FtsE.</text>
</comment>
<dbReference type="Pfam" id="PF02687">
    <property type="entry name" value="FtsX"/>
    <property type="match status" value="1"/>
</dbReference>
<evidence type="ECO:0000256" key="4">
    <source>
        <dbReference type="ARBA" id="ARBA00021907"/>
    </source>
</evidence>
<keyword evidence="11 12" id="KW-0131">Cell cycle</keyword>
<evidence type="ECO:0000256" key="11">
    <source>
        <dbReference type="ARBA" id="ARBA00023306"/>
    </source>
</evidence>
<dbReference type="InterPro" id="IPR040690">
    <property type="entry name" value="FtsX_ECD"/>
</dbReference>
<keyword evidence="5 12" id="KW-1003">Cell membrane</keyword>
<evidence type="ECO:0000259" key="14">
    <source>
        <dbReference type="Pfam" id="PF02687"/>
    </source>
</evidence>
<feature type="domain" description="FtsX extracellular" evidence="15">
    <location>
        <begin position="63"/>
        <end position="155"/>
    </location>
</feature>
<comment type="subcellular location">
    <subcellularLocation>
        <location evidence="1">Cell inner membrane</location>
        <topology evidence="1">Multi-pass membrane protein</topology>
    </subcellularLocation>
</comment>
<dbReference type="InterPro" id="IPR047590">
    <property type="entry name" value="FtsX_proteobact-type"/>
</dbReference>
<dbReference type="NCBIfam" id="TIGR00439">
    <property type="entry name" value="FtsX_Gneg"/>
    <property type="match status" value="1"/>
</dbReference>
<proteinExistence type="inferred from homology"/>
<dbReference type="PIRSF" id="PIRSF003097">
    <property type="entry name" value="FtsX"/>
    <property type="match status" value="1"/>
</dbReference>
<evidence type="ECO:0000256" key="3">
    <source>
        <dbReference type="ARBA" id="ARBA00011160"/>
    </source>
</evidence>
<dbReference type="PANTHER" id="PTHR47755:SF1">
    <property type="entry name" value="CELL DIVISION PROTEIN FTSX"/>
    <property type="match status" value="1"/>
</dbReference>
<dbReference type="PANTHER" id="PTHR47755">
    <property type="entry name" value="CELL DIVISION PROTEIN FTSX"/>
    <property type="match status" value="1"/>
</dbReference>
<reference evidence="17" key="1">
    <citation type="submission" date="2016-10" db="EMBL/GenBank/DDBJ databases">
        <authorList>
            <person name="Varghese N."/>
            <person name="Submissions S."/>
        </authorList>
    </citation>
    <scope>NUCLEOTIDE SEQUENCE [LARGE SCALE GENOMIC DNA]</scope>
    <source>
        <strain evidence="17">Nm10</strain>
    </source>
</reference>
<sequence>MIRAWLTQHGFVFFYTLKQLASTPVTALLSITVMGIALSLPTGVYVLMENLQSISGQTAGAPQISLFLKQDVQKEDIDKIQQRLQEDSQIVNYRFVSKDSALTQLQQSSGLTDITANLTYNPLPDAFVVHTRENTSDSLEQWKLTLQSWPEIAHVQFDSAWVDRLNALLKLGRSVVLMLATLLSIAIIAIMFNTIRLQILTKRDEIEISKLIGATDSFIQRPFLYFGAIQGLSGGITAWFIIAWGINVLNGELMPLAQLYDLDIQLRHLSLQDSISLLLFSAWLGWLGARISVASHLWQIEPE</sequence>
<feature type="transmembrane region" description="Helical" evidence="13">
    <location>
        <begin position="223"/>
        <end position="246"/>
    </location>
</feature>
<evidence type="ECO:0000256" key="6">
    <source>
        <dbReference type="ARBA" id="ARBA00022519"/>
    </source>
</evidence>
<gene>
    <name evidence="16" type="ORF">SAMN05216406_101180</name>
</gene>
<evidence type="ECO:0000256" key="8">
    <source>
        <dbReference type="ARBA" id="ARBA00022692"/>
    </source>
</evidence>
<evidence type="ECO:0000256" key="1">
    <source>
        <dbReference type="ARBA" id="ARBA00004429"/>
    </source>
</evidence>
<evidence type="ECO:0000256" key="9">
    <source>
        <dbReference type="ARBA" id="ARBA00022989"/>
    </source>
</evidence>
<dbReference type="GO" id="GO:0051301">
    <property type="term" value="P:cell division"/>
    <property type="evidence" value="ECO:0007669"/>
    <property type="project" value="UniProtKB-KW"/>
</dbReference>
<keyword evidence="10 12" id="KW-0472">Membrane</keyword>
<dbReference type="Proteomes" id="UP000182882">
    <property type="component" value="Unassembled WGS sequence"/>
</dbReference>
<feature type="transmembrane region" description="Helical" evidence="13">
    <location>
        <begin position="174"/>
        <end position="195"/>
    </location>
</feature>
<dbReference type="EMBL" id="FNLN01000001">
    <property type="protein sequence ID" value="SDT84228.1"/>
    <property type="molecule type" value="Genomic_DNA"/>
</dbReference>
<feature type="domain" description="ABC3 transporter permease C-terminal" evidence="14">
    <location>
        <begin position="178"/>
        <end position="269"/>
    </location>
</feature>
<evidence type="ECO:0000256" key="7">
    <source>
        <dbReference type="ARBA" id="ARBA00022618"/>
    </source>
</evidence>
<evidence type="ECO:0000256" key="13">
    <source>
        <dbReference type="SAM" id="Phobius"/>
    </source>
</evidence>
<dbReference type="Gene3D" id="3.30.70.3040">
    <property type="match status" value="1"/>
</dbReference>
<comment type="similarity">
    <text evidence="2 12">Belongs to the ABC-4 integral membrane protein family. FtsX subfamily.</text>
</comment>
<dbReference type="InterPro" id="IPR003838">
    <property type="entry name" value="ABC3_permease_C"/>
</dbReference>